<dbReference type="AlphaFoldDB" id="A0A6P8I6R6"/>
<dbReference type="InterPro" id="IPR013594">
    <property type="entry name" value="Dynein_heavy_tail"/>
</dbReference>
<dbReference type="RefSeq" id="XP_031560727.1">
    <property type="nucleotide sequence ID" value="XM_031704867.1"/>
</dbReference>
<accession>A0A6P8I6R6</accession>
<dbReference type="GeneID" id="116296784"/>
<dbReference type="Pfam" id="PF08385">
    <property type="entry name" value="DHC_N1"/>
    <property type="match status" value="1"/>
</dbReference>
<reference evidence="3" key="1">
    <citation type="submission" date="2025-08" db="UniProtKB">
        <authorList>
            <consortium name="RefSeq"/>
        </authorList>
    </citation>
    <scope>IDENTIFICATION</scope>
    <source>
        <tissue evidence="3">Tentacle</tissue>
    </source>
</reference>
<evidence type="ECO:0000313" key="2">
    <source>
        <dbReference type="Proteomes" id="UP000515163"/>
    </source>
</evidence>
<feature type="non-terminal residue" evidence="3">
    <location>
        <position position="89"/>
    </location>
</feature>
<keyword evidence="2" id="KW-1185">Reference proteome</keyword>
<gene>
    <name evidence="3" type="primary">LOC116296784</name>
</gene>
<name>A0A6P8I6R6_ACTTE</name>
<feature type="domain" description="Dynein heavy chain tail" evidence="1">
    <location>
        <begin position="2"/>
        <end position="89"/>
    </location>
</feature>
<sequence length="89" mass="10276">MEFSKLEKVEIAGIKGKVLSHQVVEIFNEFNELYAMFGNRTYDGLDATNKEFVDDYNQFRERITDLDRRLASIVCQAFDDCPSTESALK</sequence>
<proteinExistence type="predicted"/>
<dbReference type="InParanoid" id="A0A6P8I6R6"/>
<organism evidence="2 3">
    <name type="scientific">Actinia tenebrosa</name>
    <name type="common">Australian red waratah sea anemone</name>
    <dbReference type="NCBI Taxonomy" id="6105"/>
    <lineage>
        <taxon>Eukaryota</taxon>
        <taxon>Metazoa</taxon>
        <taxon>Cnidaria</taxon>
        <taxon>Anthozoa</taxon>
        <taxon>Hexacorallia</taxon>
        <taxon>Actiniaria</taxon>
        <taxon>Actiniidae</taxon>
        <taxon>Actinia</taxon>
    </lineage>
</organism>
<dbReference type="KEGG" id="aten:116296784"/>
<evidence type="ECO:0000259" key="1">
    <source>
        <dbReference type="Pfam" id="PF08385"/>
    </source>
</evidence>
<dbReference type="Proteomes" id="UP000515163">
    <property type="component" value="Unplaced"/>
</dbReference>
<dbReference type="OrthoDB" id="10251809at2759"/>
<protein>
    <submittedName>
        <fullName evidence="3">Dynein beta chain, ciliary-like</fullName>
    </submittedName>
</protein>
<evidence type="ECO:0000313" key="3">
    <source>
        <dbReference type="RefSeq" id="XP_031560727.1"/>
    </source>
</evidence>